<accession>W7IFE6</accession>
<feature type="region of interest" description="Disordered" evidence="1">
    <location>
        <begin position="1"/>
        <end position="113"/>
    </location>
</feature>
<feature type="transmembrane region" description="Helical" evidence="2">
    <location>
        <begin position="358"/>
        <end position="378"/>
    </location>
</feature>
<dbReference type="PANTHER" id="PTHR42024:SF1">
    <property type="entry name" value="AMINO ACID PERMEASE_ SLC12A DOMAIN-CONTAINING PROTEIN"/>
    <property type="match status" value="1"/>
</dbReference>
<keyword evidence="4" id="KW-1185">Reference proteome</keyword>
<proteinExistence type="predicted"/>
<feature type="transmembrane region" description="Helical" evidence="2">
    <location>
        <begin position="324"/>
        <end position="346"/>
    </location>
</feature>
<feature type="transmembrane region" description="Helical" evidence="2">
    <location>
        <begin position="132"/>
        <end position="156"/>
    </location>
</feature>
<sequence length="398" mass="44100">MPADAPSYTPSDGTVSTSTDDMTLTNPTNPRASVAPSTEKSDAVSNVTESNSEPIPQPPPPAAAVVLRTSTDLIAPKGGDFPSDEQEKPALAGSSMNDDASLDPASGLPERKSSILHPPLPPLPFHLRDHRLAVTLVVLVMFVDHGIFPPVFYFAVHYTTNISLTTIFGVITGIFGVVLGIECFVRSIKLILTSSRFRPLGQEARFGMDFWQFSLCTCLIINVVCVSTGTALEPPSLRLMAMPMPTLIFNLSWQLLLSDFLHERKIRTPFRVSSTPKGEVWPRFISVIIEDFIAVDCNGKREWRQAWKDRVAASRPMRQTLKQLSTYWGVGGLCVSALCFGLLWGFDSMKGREAGYALGWLLPWAWIVPSTVFTIFYVKSRLKDERHYCQRNRNSFSA</sequence>
<reference evidence="3 4" key="1">
    <citation type="submission" date="2013-05" db="EMBL/GenBank/DDBJ databases">
        <title>Drechslerella stenobrocha genome reveals carnivorous origination and mechanical trapping mechanism of predatory fungi.</title>
        <authorList>
            <person name="Liu X."/>
            <person name="Zhang W."/>
            <person name="Liu K."/>
        </authorList>
    </citation>
    <scope>NUCLEOTIDE SEQUENCE [LARGE SCALE GENOMIC DNA]</scope>
    <source>
        <strain evidence="3 4">248</strain>
    </source>
</reference>
<dbReference type="HOGENOM" id="CLU_038384_0_1_1"/>
<feature type="transmembrane region" description="Helical" evidence="2">
    <location>
        <begin position="237"/>
        <end position="257"/>
    </location>
</feature>
<feature type="compositionally biased region" description="Polar residues" evidence="1">
    <location>
        <begin position="8"/>
        <end position="53"/>
    </location>
</feature>
<feature type="transmembrane region" description="Helical" evidence="2">
    <location>
        <begin position="206"/>
        <end position="231"/>
    </location>
</feature>
<evidence type="ECO:0000256" key="1">
    <source>
        <dbReference type="SAM" id="MobiDB-lite"/>
    </source>
</evidence>
<keyword evidence="2" id="KW-1133">Transmembrane helix</keyword>
<evidence type="ECO:0000313" key="3">
    <source>
        <dbReference type="EMBL" id="EWC47860.1"/>
    </source>
</evidence>
<dbReference type="Proteomes" id="UP000024837">
    <property type="component" value="Unassembled WGS sequence"/>
</dbReference>
<dbReference type="PANTHER" id="PTHR42024">
    <property type="entry name" value="AMINO ACID PERMEASE_ SLC12A DOMAIN-CONTAINING PROTEIN"/>
    <property type="match status" value="1"/>
</dbReference>
<keyword evidence="2" id="KW-0472">Membrane</keyword>
<dbReference type="EMBL" id="KI966407">
    <property type="protein sequence ID" value="EWC47860.1"/>
    <property type="molecule type" value="Genomic_DNA"/>
</dbReference>
<feature type="transmembrane region" description="Helical" evidence="2">
    <location>
        <begin position="162"/>
        <end position="185"/>
    </location>
</feature>
<dbReference type="AlphaFoldDB" id="W7IFE6"/>
<name>W7IFE6_9PEZI</name>
<evidence type="ECO:0000256" key="2">
    <source>
        <dbReference type="SAM" id="Phobius"/>
    </source>
</evidence>
<protein>
    <submittedName>
        <fullName evidence="3">Uncharacterized protein</fullName>
    </submittedName>
</protein>
<gene>
    <name evidence="3" type="ORF">DRE_02742</name>
</gene>
<keyword evidence="2" id="KW-0812">Transmembrane</keyword>
<dbReference type="OrthoDB" id="4838853at2759"/>
<evidence type="ECO:0000313" key="4">
    <source>
        <dbReference type="Proteomes" id="UP000024837"/>
    </source>
</evidence>
<organism evidence="3 4">
    <name type="scientific">Drechslerella stenobrocha 248</name>
    <dbReference type="NCBI Taxonomy" id="1043628"/>
    <lineage>
        <taxon>Eukaryota</taxon>
        <taxon>Fungi</taxon>
        <taxon>Dikarya</taxon>
        <taxon>Ascomycota</taxon>
        <taxon>Pezizomycotina</taxon>
        <taxon>Orbiliomycetes</taxon>
        <taxon>Orbiliales</taxon>
        <taxon>Orbiliaceae</taxon>
        <taxon>Drechslerella</taxon>
    </lineage>
</organism>